<evidence type="ECO:0000313" key="3">
    <source>
        <dbReference type="Proteomes" id="UP000787625"/>
    </source>
</evidence>
<comment type="caution">
    <text evidence="2">The sequence shown here is derived from an EMBL/GenBank/DDBJ whole genome shotgun (WGS) entry which is preliminary data.</text>
</comment>
<dbReference type="Proteomes" id="UP000787625">
    <property type="component" value="Unassembled WGS sequence"/>
</dbReference>
<accession>A0A9D2ZU42</accession>
<reference evidence="2" key="1">
    <citation type="journal article" date="2021" name="PeerJ">
        <title>Extensive microbial diversity within the chicken gut microbiome revealed by metagenomics and culture.</title>
        <authorList>
            <person name="Gilroy R."/>
            <person name="Ravi A."/>
            <person name="Getino M."/>
            <person name="Pursley I."/>
            <person name="Horton D.L."/>
            <person name="Alikhan N.F."/>
            <person name="Baker D."/>
            <person name="Gharbi K."/>
            <person name="Hall N."/>
            <person name="Watson M."/>
            <person name="Adriaenssens E.M."/>
            <person name="Foster-Nyarko E."/>
            <person name="Jarju S."/>
            <person name="Secka A."/>
            <person name="Antonio M."/>
            <person name="Oren A."/>
            <person name="Chaudhuri R.R."/>
            <person name="La Ragione R."/>
            <person name="Hildebrand F."/>
            <person name="Pallen M.J."/>
        </authorList>
    </citation>
    <scope>NUCLEOTIDE SEQUENCE</scope>
    <source>
        <strain evidence="2">MalCec1-1739</strain>
    </source>
</reference>
<sequence length="116" mass="13577">MEINDLIMLIGAMGGLEGAKWIVRSIRHWQSDRRKEDAAADSLVDENHRRRIDWMEKRVEEKDKKIDALYDELRQEQSRSLKLLSDCHKCELEAMRGKMMRCEVPGCADRRPASGY</sequence>
<keyword evidence="1" id="KW-0175">Coiled coil</keyword>
<organism evidence="2 3">
    <name type="scientific">Candidatus Avibacteroides avistercoris</name>
    <dbReference type="NCBI Taxonomy" id="2840690"/>
    <lineage>
        <taxon>Bacteria</taxon>
        <taxon>Pseudomonadati</taxon>
        <taxon>Bacteroidota</taxon>
        <taxon>Bacteroidia</taxon>
        <taxon>Bacteroidales</taxon>
        <taxon>Bacteroidaceae</taxon>
        <taxon>Bacteroidaceae incertae sedis</taxon>
        <taxon>Candidatus Avibacteroides</taxon>
    </lineage>
</organism>
<feature type="coiled-coil region" evidence="1">
    <location>
        <begin position="52"/>
        <end position="79"/>
    </location>
</feature>
<reference evidence="2" key="2">
    <citation type="submission" date="2021-04" db="EMBL/GenBank/DDBJ databases">
        <authorList>
            <person name="Gilroy R."/>
        </authorList>
    </citation>
    <scope>NUCLEOTIDE SEQUENCE</scope>
    <source>
        <strain evidence="2">MalCec1-1739</strain>
    </source>
</reference>
<protein>
    <submittedName>
        <fullName evidence="2">Uncharacterized protein</fullName>
    </submittedName>
</protein>
<proteinExistence type="predicted"/>
<gene>
    <name evidence="2" type="ORF">IAA93_04510</name>
</gene>
<dbReference type="AlphaFoldDB" id="A0A9D2ZU42"/>
<dbReference type="EMBL" id="DWUP01000092">
    <property type="protein sequence ID" value="HJD52970.1"/>
    <property type="molecule type" value="Genomic_DNA"/>
</dbReference>
<evidence type="ECO:0000313" key="2">
    <source>
        <dbReference type="EMBL" id="HJD52970.1"/>
    </source>
</evidence>
<evidence type="ECO:0000256" key="1">
    <source>
        <dbReference type="SAM" id="Coils"/>
    </source>
</evidence>
<name>A0A9D2ZU42_9BACT</name>